<organism evidence="3 4">
    <name type="scientific">Nocardiopsis rhodophaea</name>
    <dbReference type="NCBI Taxonomy" id="280238"/>
    <lineage>
        <taxon>Bacteria</taxon>
        <taxon>Bacillati</taxon>
        <taxon>Actinomycetota</taxon>
        <taxon>Actinomycetes</taxon>
        <taxon>Streptosporangiales</taxon>
        <taxon>Nocardiopsidaceae</taxon>
        <taxon>Nocardiopsis</taxon>
    </lineage>
</organism>
<dbReference type="EMBL" id="BAAAPC010000028">
    <property type="protein sequence ID" value="GAA2014463.1"/>
    <property type="molecule type" value="Genomic_DNA"/>
</dbReference>
<dbReference type="Proteomes" id="UP001501585">
    <property type="component" value="Unassembled WGS sequence"/>
</dbReference>
<dbReference type="InterPro" id="IPR000873">
    <property type="entry name" value="AMP-dep_synth/lig_dom"/>
</dbReference>
<feature type="domain" description="AMP-binding enzyme C-terminal" evidence="2">
    <location>
        <begin position="444"/>
        <end position="523"/>
    </location>
</feature>
<evidence type="ECO:0000313" key="3">
    <source>
        <dbReference type="EMBL" id="GAA2014463.1"/>
    </source>
</evidence>
<proteinExistence type="predicted"/>
<feature type="domain" description="AMP-dependent synthetase/ligase" evidence="1">
    <location>
        <begin position="32"/>
        <end position="393"/>
    </location>
</feature>
<dbReference type="InterPro" id="IPR045851">
    <property type="entry name" value="AMP-bd_C_sf"/>
</dbReference>
<keyword evidence="4" id="KW-1185">Reference proteome</keyword>
<evidence type="ECO:0000259" key="2">
    <source>
        <dbReference type="Pfam" id="PF13193"/>
    </source>
</evidence>
<dbReference type="PANTHER" id="PTHR43767:SF1">
    <property type="entry name" value="NONRIBOSOMAL PEPTIDE SYNTHASE PES1 (EUROFUNG)-RELATED"/>
    <property type="match status" value="1"/>
</dbReference>
<gene>
    <name evidence="3" type="ORF">GCM10009799_48460</name>
</gene>
<accession>A0ABP5F1U7</accession>
<dbReference type="Gene3D" id="2.30.38.10">
    <property type="entry name" value="Luciferase, Domain 3"/>
    <property type="match status" value="1"/>
</dbReference>
<dbReference type="Gene3D" id="3.40.50.980">
    <property type="match status" value="2"/>
</dbReference>
<evidence type="ECO:0000313" key="4">
    <source>
        <dbReference type="Proteomes" id="UP001501585"/>
    </source>
</evidence>
<dbReference type="CDD" id="cd05920">
    <property type="entry name" value="23DHB-AMP_lg"/>
    <property type="match status" value="1"/>
</dbReference>
<sequence>MLSGCVEWPEEFVDRYTAKGYWNTQTLGDLLRDWAVSYTDRTALVDGNRRWTYQELDRRADSLAGGFLQQGIGPEDRVVVHLPNTAEFVAVCFALFRLGALPVFALPAHRYYEISYLCSLAEATAYIIPDEHQGTDFRKLAERVLADVPSLREVVVAGDPGDFTALDDLYSEPSPLPEPDADEVAFFLLSGGTTGLPKLIPRTHRDYAYNVRISSDNAGFTQETTYLTVLPAAHNYALGCPGVLGTLRSGGKVVLADSGNPDHAFPLIERERVTASGLVPPLALVWTDAAATTEHDLSSLELLQVGGARFEPAAARRMRERFDCVLQQSFGMAEGLLSQTALSDPDEVVIETQGRPLSPDDEVRLVDSQGKNVPEGQIGLLLVRGPYTLRGYYRAEEHNARDFTSDGFFRTGDLASRTPTGHLVIRGRVKDIINRGGEKVSAEEVEGHLLAHPAVHDVGVVATPDALLGERTCAFVVFKGPQDRSVDAFAELKEFLRSRGLADYKIPDRWESIESLPRTGVGKADKADLRARAVRSAARPARRPRTVHGDAR</sequence>
<reference evidence="4" key="1">
    <citation type="journal article" date="2019" name="Int. J. Syst. Evol. Microbiol.">
        <title>The Global Catalogue of Microorganisms (GCM) 10K type strain sequencing project: providing services to taxonomists for standard genome sequencing and annotation.</title>
        <authorList>
            <consortium name="The Broad Institute Genomics Platform"/>
            <consortium name="The Broad Institute Genome Sequencing Center for Infectious Disease"/>
            <person name="Wu L."/>
            <person name="Ma J."/>
        </authorList>
    </citation>
    <scope>NUCLEOTIDE SEQUENCE [LARGE SCALE GENOMIC DNA]</scope>
    <source>
        <strain evidence="4">JCM 15313</strain>
    </source>
</reference>
<dbReference type="Pfam" id="PF13193">
    <property type="entry name" value="AMP-binding_C"/>
    <property type="match status" value="1"/>
</dbReference>
<dbReference type="Pfam" id="PF00501">
    <property type="entry name" value="AMP-binding"/>
    <property type="match status" value="1"/>
</dbReference>
<dbReference type="SUPFAM" id="SSF56801">
    <property type="entry name" value="Acetyl-CoA synthetase-like"/>
    <property type="match status" value="1"/>
</dbReference>
<dbReference type="PROSITE" id="PS00455">
    <property type="entry name" value="AMP_BINDING"/>
    <property type="match status" value="1"/>
</dbReference>
<dbReference type="InterPro" id="IPR020845">
    <property type="entry name" value="AMP-binding_CS"/>
</dbReference>
<dbReference type="InterPro" id="IPR050237">
    <property type="entry name" value="ATP-dep_AMP-bd_enzyme"/>
</dbReference>
<evidence type="ECO:0000259" key="1">
    <source>
        <dbReference type="Pfam" id="PF00501"/>
    </source>
</evidence>
<dbReference type="RefSeq" id="WP_344165349.1">
    <property type="nucleotide sequence ID" value="NZ_BAAAPC010000028.1"/>
</dbReference>
<dbReference type="InterPro" id="IPR025110">
    <property type="entry name" value="AMP-bd_C"/>
</dbReference>
<dbReference type="Gene3D" id="3.30.300.30">
    <property type="match status" value="1"/>
</dbReference>
<comment type="caution">
    <text evidence="3">The sequence shown here is derived from an EMBL/GenBank/DDBJ whole genome shotgun (WGS) entry which is preliminary data.</text>
</comment>
<protein>
    <submittedName>
        <fullName evidence="3">(2,3-dihydroxybenzoyl)adenylate synthase</fullName>
    </submittedName>
</protein>
<name>A0ABP5F1U7_9ACTN</name>
<dbReference type="PANTHER" id="PTHR43767">
    <property type="entry name" value="LONG-CHAIN-FATTY-ACID--COA LIGASE"/>
    <property type="match status" value="1"/>
</dbReference>